<name>A0ABU9CDD5_9BURK</name>
<dbReference type="EMBL" id="JBBUTH010000001">
    <property type="protein sequence ID" value="MEK8049205.1"/>
    <property type="molecule type" value="Genomic_DNA"/>
</dbReference>
<sequence>MKARQSGFTMIELIVVIVVLGILAATALPKFIDMSSDAKSAALQGVTGAAASAMTINFSGCAVTGHVATTGKCVKVDNCNDLGSILQGGMPSGYSIGAVALGDGTHTAAGNGIEGTCTITQTSGGATATFTGISAGN</sequence>
<dbReference type="Pfam" id="PF07963">
    <property type="entry name" value="N_methyl"/>
    <property type="match status" value="1"/>
</dbReference>
<dbReference type="SUPFAM" id="SSF54523">
    <property type="entry name" value="Pili subunits"/>
    <property type="match status" value="1"/>
</dbReference>
<dbReference type="RefSeq" id="WP_341408876.1">
    <property type="nucleotide sequence ID" value="NZ_JBBUTH010000001.1"/>
</dbReference>
<dbReference type="Gene3D" id="3.30.700.10">
    <property type="entry name" value="Glycoprotein, Type 4 Pilin"/>
    <property type="match status" value="1"/>
</dbReference>
<organism evidence="1 2">
    <name type="scientific">Pseudaquabacterium inlustre</name>
    <dbReference type="NCBI Taxonomy" id="2984192"/>
    <lineage>
        <taxon>Bacteria</taxon>
        <taxon>Pseudomonadati</taxon>
        <taxon>Pseudomonadota</taxon>
        <taxon>Betaproteobacteria</taxon>
        <taxon>Burkholderiales</taxon>
        <taxon>Sphaerotilaceae</taxon>
        <taxon>Pseudaquabacterium</taxon>
    </lineage>
</organism>
<dbReference type="InterPro" id="IPR012902">
    <property type="entry name" value="N_methyl_site"/>
</dbReference>
<evidence type="ECO:0000313" key="2">
    <source>
        <dbReference type="Proteomes" id="UP001365405"/>
    </source>
</evidence>
<accession>A0ABU9CDD5</accession>
<dbReference type="NCBIfam" id="TIGR02532">
    <property type="entry name" value="IV_pilin_GFxxxE"/>
    <property type="match status" value="1"/>
</dbReference>
<keyword evidence="2" id="KW-1185">Reference proteome</keyword>
<dbReference type="InterPro" id="IPR045584">
    <property type="entry name" value="Pilin-like"/>
</dbReference>
<evidence type="ECO:0000313" key="1">
    <source>
        <dbReference type="EMBL" id="MEK8049205.1"/>
    </source>
</evidence>
<reference evidence="1 2" key="1">
    <citation type="submission" date="2024-04" db="EMBL/GenBank/DDBJ databases">
        <title>Novel species of the genus Ideonella isolated from streams.</title>
        <authorList>
            <person name="Lu H."/>
        </authorList>
    </citation>
    <scope>NUCLEOTIDE SEQUENCE [LARGE SCALE GENOMIC DNA]</scope>
    <source>
        <strain evidence="1 2">DXS22W</strain>
    </source>
</reference>
<comment type="caution">
    <text evidence="1">The sequence shown here is derived from an EMBL/GenBank/DDBJ whole genome shotgun (WGS) entry which is preliminary data.</text>
</comment>
<gene>
    <name evidence="1" type="ORF">AACH10_03035</name>
</gene>
<protein>
    <submittedName>
        <fullName evidence="1">Type II secretion system protein</fullName>
    </submittedName>
</protein>
<dbReference type="Proteomes" id="UP001365405">
    <property type="component" value="Unassembled WGS sequence"/>
</dbReference>
<proteinExistence type="predicted"/>